<comment type="subcellular location">
    <subcellularLocation>
        <location evidence="1">Cell membrane</location>
        <topology evidence="1">Single-pass membrane protein</topology>
    </subcellularLocation>
    <subcellularLocation>
        <location evidence="2">Endoplasmic reticulum membrane</location>
    </subcellularLocation>
</comment>
<evidence type="ECO:0000256" key="7">
    <source>
        <dbReference type="ARBA" id="ARBA00023315"/>
    </source>
</evidence>
<dbReference type="Pfam" id="PF03007">
    <property type="entry name" value="WS_DGAT_cat"/>
    <property type="match status" value="1"/>
</dbReference>
<feature type="domain" description="O-acyltransferase WSD1 C-terminal" evidence="13">
    <location>
        <begin position="307"/>
        <end position="452"/>
    </location>
</feature>
<dbReference type="PANTHER" id="PTHR31650">
    <property type="entry name" value="O-ACYLTRANSFERASE (WSD1-LIKE) FAMILY PROTEIN"/>
    <property type="match status" value="1"/>
</dbReference>
<evidence type="ECO:0000256" key="11">
    <source>
        <dbReference type="SAM" id="Phobius"/>
    </source>
</evidence>
<dbReference type="Pfam" id="PF06974">
    <property type="entry name" value="WS_DGAT_C"/>
    <property type="match status" value="1"/>
</dbReference>
<keyword evidence="5" id="KW-0808">Transferase</keyword>
<evidence type="ECO:0000256" key="3">
    <source>
        <dbReference type="ARBA" id="ARBA00004771"/>
    </source>
</evidence>
<evidence type="ECO:0000313" key="14">
    <source>
        <dbReference type="Proteomes" id="UP000813463"/>
    </source>
</evidence>
<feature type="domain" description="O-acyltransferase WSD1-like N-terminal" evidence="12">
    <location>
        <begin position="64"/>
        <end position="167"/>
    </location>
</feature>
<evidence type="ECO:0000256" key="4">
    <source>
        <dbReference type="ARBA" id="ARBA00005189"/>
    </source>
</evidence>
<evidence type="ECO:0000256" key="5">
    <source>
        <dbReference type="ARBA" id="ARBA00022679"/>
    </source>
</evidence>
<comment type="pathway">
    <text evidence="4">Lipid metabolism.</text>
</comment>
<comment type="pathway">
    <text evidence="3">Glycerolipid metabolism; triacylglycerol biosynthesis.</text>
</comment>
<dbReference type="AlphaFoldDB" id="A0A9R0JQ53"/>
<dbReference type="Proteomes" id="UP000813463">
    <property type="component" value="Chromosome 4"/>
</dbReference>
<dbReference type="GO" id="GO:0019432">
    <property type="term" value="P:triglyceride biosynthetic process"/>
    <property type="evidence" value="ECO:0000318"/>
    <property type="project" value="GO_Central"/>
</dbReference>
<sequence length="461" mass="52156">METTVDEPVTPAGRLFLQPQFNQIINCAIGFKHPLNIEAIKTDISNCLLVKHPRFCSLLVLDDHGREFWRRTKINIDDHIIIHHKNPGYDYELDEEKEEKINSLLADFAVSCPLSKDKPLWEVHLISELNCVILRIHHSLGDGISLMSMFLASCKRLDDHGNDSGVNHKNRENRGEKTLIFSIRLLKIIWWTILSVIGFCLRCLWVKDKKTAISGGDGVELWPRMAATAKFCLEDMKTVKRVVHNATINDVLFGIISSGFSKYLDIRSSHALQEGLEITGLAMVNLREQPGLQEMSKLMEDDSPAKWGNQFGMILLPIYCHTKDTNPLNYVKRAKEMIDKKKQSLEAHFSYHIGNLAMSLFGPKVASIINHRILCNTTFTISNMVGPQEELTFAGNPITYIRATSSSLPHAITMHMVSYAGMANMQILVAKEIIPDPRFLAKCFEDALLEMKNVAINVITF</sequence>
<keyword evidence="11" id="KW-0472">Membrane</keyword>
<evidence type="ECO:0000259" key="12">
    <source>
        <dbReference type="Pfam" id="PF03007"/>
    </source>
</evidence>
<reference evidence="14" key="1">
    <citation type="journal article" date="2021" name="Nat. Commun.">
        <title>Genomic analyses provide insights into spinach domestication and the genetic basis of agronomic traits.</title>
        <authorList>
            <person name="Cai X."/>
            <person name="Sun X."/>
            <person name="Xu C."/>
            <person name="Sun H."/>
            <person name="Wang X."/>
            <person name="Ge C."/>
            <person name="Zhang Z."/>
            <person name="Wang Q."/>
            <person name="Fei Z."/>
            <person name="Jiao C."/>
            <person name="Wang Q."/>
        </authorList>
    </citation>
    <scope>NUCLEOTIDE SEQUENCE [LARGE SCALE GENOMIC DNA]</scope>
    <source>
        <strain evidence="14">cv. Varoflay</strain>
    </source>
</reference>
<dbReference type="RefSeq" id="XP_021842513.1">
    <property type="nucleotide sequence ID" value="XM_021986821.2"/>
</dbReference>
<evidence type="ECO:0000256" key="9">
    <source>
        <dbReference type="ARBA" id="ARBA00047604"/>
    </source>
</evidence>
<dbReference type="GO" id="GO:0047196">
    <property type="term" value="F:long-chain-alcohol O-fatty-acyltransferase activity"/>
    <property type="evidence" value="ECO:0007669"/>
    <property type="project" value="UniProtKB-EC"/>
</dbReference>
<comment type="similarity">
    <text evidence="8">In the N-terminal section; belongs to the long-chain O-acyltransferase family.</text>
</comment>
<keyword evidence="11" id="KW-0812">Transmembrane</keyword>
<evidence type="ECO:0000256" key="6">
    <source>
        <dbReference type="ARBA" id="ARBA00022824"/>
    </source>
</evidence>
<proteinExistence type="inferred from homology"/>
<keyword evidence="7 15" id="KW-0012">Acyltransferase</keyword>
<dbReference type="InterPro" id="IPR009721">
    <property type="entry name" value="O-acyltransferase_WSD1_C"/>
</dbReference>
<dbReference type="GO" id="GO:0005789">
    <property type="term" value="C:endoplasmic reticulum membrane"/>
    <property type="evidence" value="ECO:0007669"/>
    <property type="project" value="UniProtKB-SubCell"/>
</dbReference>
<dbReference type="OrthoDB" id="619536at2759"/>
<dbReference type="KEGG" id="soe:110782642"/>
<evidence type="ECO:0000256" key="8">
    <source>
        <dbReference type="ARBA" id="ARBA00024360"/>
    </source>
</evidence>
<keyword evidence="6" id="KW-0256">Endoplasmic reticulum</keyword>
<protein>
    <submittedName>
        <fullName evidence="15">Wax ester synthase/diacylglycerol acyltransferase 5</fullName>
    </submittedName>
</protein>
<dbReference type="PANTHER" id="PTHR31650:SF41">
    <property type="entry name" value="O-ACYLTRANSFERASE WSD1-LIKE ISOFORM X1"/>
    <property type="match status" value="1"/>
</dbReference>
<evidence type="ECO:0000256" key="10">
    <source>
        <dbReference type="ARBA" id="ARBA00048109"/>
    </source>
</evidence>
<dbReference type="GO" id="GO:0005886">
    <property type="term" value="C:plasma membrane"/>
    <property type="evidence" value="ECO:0000318"/>
    <property type="project" value="GO_Central"/>
</dbReference>
<comment type="catalytic activity">
    <reaction evidence="9">
        <text>a long chain fatty alcohol + a fatty acyl-CoA = a long-chain alcohol wax ester + CoA</text>
        <dbReference type="Rhea" id="RHEA:38443"/>
        <dbReference type="ChEBI" id="CHEBI:17135"/>
        <dbReference type="ChEBI" id="CHEBI:57287"/>
        <dbReference type="ChEBI" id="CHEBI:77636"/>
        <dbReference type="ChEBI" id="CHEBI:235323"/>
        <dbReference type="EC" id="2.3.1.75"/>
    </reaction>
</comment>
<dbReference type="GO" id="GO:0008374">
    <property type="term" value="F:O-acyltransferase activity"/>
    <property type="evidence" value="ECO:0000318"/>
    <property type="project" value="GO_Central"/>
</dbReference>
<organism evidence="14 15">
    <name type="scientific">Spinacia oleracea</name>
    <name type="common">Spinach</name>
    <dbReference type="NCBI Taxonomy" id="3562"/>
    <lineage>
        <taxon>Eukaryota</taxon>
        <taxon>Viridiplantae</taxon>
        <taxon>Streptophyta</taxon>
        <taxon>Embryophyta</taxon>
        <taxon>Tracheophyta</taxon>
        <taxon>Spermatophyta</taxon>
        <taxon>Magnoliopsida</taxon>
        <taxon>eudicotyledons</taxon>
        <taxon>Gunneridae</taxon>
        <taxon>Pentapetalae</taxon>
        <taxon>Caryophyllales</taxon>
        <taxon>Chenopodiaceae</taxon>
        <taxon>Chenopodioideae</taxon>
        <taxon>Anserineae</taxon>
        <taxon>Spinacia</taxon>
    </lineage>
</organism>
<dbReference type="InterPro" id="IPR004255">
    <property type="entry name" value="O-acyltransferase_WSD1_N"/>
</dbReference>
<name>A0A9R0JQ53_SPIOL</name>
<keyword evidence="11" id="KW-1133">Transmembrane helix</keyword>
<evidence type="ECO:0000259" key="13">
    <source>
        <dbReference type="Pfam" id="PF06974"/>
    </source>
</evidence>
<dbReference type="InterPro" id="IPR045034">
    <property type="entry name" value="O-acyltransferase_WSD1-like"/>
</dbReference>
<evidence type="ECO:0000256" key="1">
    <source>
        <dbReference type="ARBA" id="ARBA00004162"/>
    </source>
</evidence>
<feature type="transmembrane region" description="Helical" evidence="11">
    <location>
        <begin position="188"/>
        <end position="205"/>
    </location>
</feature>
<keyword evidence="14" id="KW-1185">Reference proteome</keyword>
<accession>A0A9R0JQ53</accession>
<gene>
    <name evidence="15" type="primary">LOC110782642</name>
</gene>
<evidence type="ECO:0000313" key="15">
    <source>
        <dbReference type="RefSeq" id="XP_021842513.1"/>
    </source>
</evidence>
<comment type="catalytic activity">
    <reaction evidence="10">
        <text>an acyl-CoA + a 1,2-diacyl-sn-glycerol = a triacyl-sn-glycerol + CoA</text>
        <dbReference type="Rhea" id="RHEA:10868"/>
        <dbReference type="ChEBI" id="CHEBI:17815"/>
        <dbReference type="ChEBI" id="CHEBI:57287"/>
        <dbReference type="ChEBI" id="CHEBI:58342"/>
        <dbReference type="ChEBI" id="CHEBI:64615"/>
        <dbReference type="EC" id="2.3.1.20"/>
    </reaction>
</comment>
<dbReference type="GeneID" id="110782642"/>
<dbReference type="GO" id="GO:0004144">
    <property type="term" value="F:diacylglycerol O-acyltransferase activity"/>
    <property type="evidence" value="ECO:0007669"/>
    <property type="project" value="UniProtKB-EC"/>
</dbReference>
<evidence type="ECO:0000256" key="2">
    <source>
        <dbReference type="ARBA" id="ARBA00004586"/>
    </source>
</evidence>
<reference evidence="15" key="2">
    <citation type="submission" date="2025-08" db="UniProtKB">
        <authorList>
            <consortium name="RefSeq"/>
        </authorList>
    </citation>
    <scope>IDENTIFICATION</scope>
    <source>
        <tissue evidence="15">Leaf</tissue>
    </source>
</reference>